<gene>
    <name evidence="4" type="ORF">QYE76_004832</name>
</gene>
<dbReference type="SMART" id="SM00343">
    <property type="entry name" value="ZnF_C2HC"/>
    <property type="match status" value="2"/>
</dbReference>
<comment type="caution">
    <text evidence="4">The sequence shown here is derived from an EMBL/GenBank/DDBJ whole genome shotgun (WGS) entry which is preliminary data.</text>
</comment>
<organism evidence="4 5">
    <name type="scientific">Lolium multiflorum</name>
    <name type="common">Italian ryegrass</name>
    <name type="synonym">Lolium perenne subsp. multiflorum</name>
    <dbReference type="NCBI Taxonomy" id="4521"/>
    <lineage>
        <taxon>Eukaryota</taxon>
        <taxon>Viridiplantae</taxon>
        <taxon>Streptophyta</taxon>
        <taxon>Embryophyta</taxon>
        <taxon>Tracheophyta</taxon>
        <taxon>Spermatophyta</taxon>
        <taxon>Magnoliopsida</taxon>
        <taxon>Liliopsida</taxon>
        <taxon>Poales</taxon>
        <taxon>Poaceae</taxon>
        <taxon>BOP clade</taxon>
        <taxon>Pooideae</taxon>
        <taxon>Poodae</taxon>
        <taxon>Poeae</taxon>
        <taxon>Poeae Chloroplast Group 2 (Poeae type)</taxon>
        <taxon>Loliodinae</taxon>
        <taxon>Loliinae</taxon>
        <taxon>Lolium</taxon>
    </lineage>
</organism>
<dbReference type="GO" id="GO:0003676">
    <property type="term" value="F:nucleic acid binding"/>
    <property type="evidence" value="ECO:0007669"/>
    <property type="project" value="InterPro"/>
</dbReference>
<feature type="compositionally biased region" description="Low complexity" evidence="2">
    <location>
        <begin position="55"/>
        <end position="67"/>
    </location>
</feature>
<dbReference type="Gene3D" id="4.10.60.10">
    <property type="entry name" value="Zinc finger, CCHC-type"/>
    <property type="match status" value="1"/>
</dbReference>
<evidence type="ECO:0000313" key="4">
    <source>
        <dbReference type="EMBL" id="KAK1630517.1"/>
    </source>
</evidence>
<feature type="compositionally biased region" description="Basic and acidic residues" evidence="2">
    <location>
        <begin position="28"/>
        <end position="38"/>
    </location>
</feature>
<evidence type="ECO:0000259" key="3">
    <source>
        <dbReference type="PROSITE" id="PS50158"/>
    </source>
</evidence>
<dbReference type="Pfam" id="PF00098">
    <property type="entry name" value="zf-CCHC"/>
    <property type="match status" value="2"/>
</dbReference>
<dbReference type="Pfam" id="PF08284">
    <property type="entry name" value="RVP_2"/>
    <property type="match status" value="1"/>
</dbReference>
<dbReference type="PANTHER" id="PTHR15503:SF45">
    <property type="entry name" value="RNA-DIRECTED DNA POLYMERASE HOMOLOG"/>
    <property type="match status" value="1"/>
</dbReference>
<feature type="domain" description="CCHC-type" evidence="3">
    <location>
        <begin position="77"/>
        <end position="92"/>
    </location>
</feature>
<keyword evidence="1" id="KW-0479">Metal-binding</keyword>
<proteinExistence type="predicted"/>
<dbReference type="EMBL" id="JAUUTY010000005">
    <property type="protein sequence ID" value="KAK1630517.1"/>
    <property type="molecule type" value="Genomic_DNA"/>
</dbReference>
<feature type="domain" description="CCHC-type" evidence="3">
    <location>
        <begin position="97"/>
        <end position="112"/>
    </location>
</feature>
<dbReference type="SUPFAM" id="SSF57756">
    <property type="entry name" value="Retrovirus zinc finger-like domains"/>
    <property type="match status" value="1"/>
</dbReference>
<dbReference type="GO" id="GO:0008270">
    <property type="term" value="F:zinc ion binding"/>
    <property type="evidence" value="ECO:0007669"/>
    <property type="project" value="UniProtKB-KW"/>
</dbReference>
<dbReference type="InterPro" id="IPR043502">
    <property type="entry name" value="DNA/RNA_pol_sf"/>
</dbReference>
<name>A0AAD8RT86_LOLMU</name>
<keyword evidence="1" id="KW-0862">Zinc</keyword>
<dbReference type="InterPro" id="IPR021109">
    <property type="entry name" value="Peptidase_aspartic_dom_sf"/>
</dbReference>
<dbReference type="SUPFAM" id="SSF56672">
    <property type="entry name" value="DNA/RNA polymerases"/>
    <property type="match status" value="1"/>
</dbReference>
<protein>
    <recommendedName>
        <fullName evidence="3">CCHC-type domain-containing protein</fullName>
    </recommendedName>
</protein>
<reference evidence="4" key="1">
    <citation type="submission" date="2023-07" db="EMBL/GenBank/DDBJ databases">
        <title>A chromosome-level genome assembly of Lolium multiflorum.</title>
        <authorList>
            <person name="Chen Y."/>
            <person name="Copetti D."/>
            <person name="Kolliker R."/>
            <person name="Studer B."/>
        </authorList>
    </citation>
    <scope>NUCLEOTIDE SEQUENCE</scope>
    <source>
        <strain evidence="4">02402/16</strain>
        <tissue evidence="4">Leaf</tissue>
    </source>
</reference>
<dbReference type="InterPro" id="IPR001878">
    <property type="entry name" value="Znf_CCHC"/>
</dbReference>
<evidence type="ECO:0000256" key="2">
    <source>
        <dbReference type="SAM" id="MobiDB-lite"/>
    </source>
</evidence>
<dbReference type="Gene3D" id="2.40.70.10">
    <property type="entry name" value="Acid Proteases"/>
    <property type="match status" value="1"/>
</dbReference>
<dbReference type="InterPro" id="IPR036875">
    <property type="entry name" value="Znf_CCHC_sf"/>
</dbReference>
<dbReference type="AlphaFoldDB" id="A0AAD8RT86"/>
<dbReference type="PROSITE" id="PS50158">
    <property type="entry name" value="ZF_CCHC"/>
    <property type="match status" value="2"/>
</dbReference>
<sequence length="282" mass="31920">MMRATKFRELVDAAVTLEDDFKQLQEEKRKKAKFEPKRFVSNKPNTGLSFKPRYNNNNNNSNNRRGSNNQFMAQIVCHSCGGKGHFSKDCKKPRIVCFGCREEGHMLRDCPKNKQGGGNQGGNTGGNWKNKKPFGMLNCTSLEEVVNSDQAVIDLFILPMKDIDVILGMNWLEANGALIDCVNKTWSLKSPDGSRMIYQGDKHTQIEVELQLNSMKEVKLEDIPIVNEFQDVFPKELPGMPPDREIEFTIDLIPGTSPIAKAPYKIGPKELKELKEQLDDLE</sequence>
<dbReference type="Proteomes" id="UP001231189">
    <property type="component" value="Unassembled WGS sequence"/>
</dbReference>
<evidence type="ECO:0000313" key="5">
    <source>
        <dbReference type="Proteomes" id="UP001231189"/>
    </source>
</evidence>
<dbReference type="PANTHER" id="PTHR15503">
    <property type="entry name" value="LDOC1 RELATED"/>
    <property type="match status" value="1"/>
</dbReference>
<dbReference type="InterPro" id="IPR032567">
    <property type="entry name" value="RTL1-rel"/>
</dbReference>
<evidence type="ECO:0000256" key="1">
    <source>
        <dbReference type="PROSITE-ProRule" id="PRU00047"/>
    </source>
</evidence>
<accession>A0AAD8RT86</accession>
<feature type="region of interest" description="Disordered" evidence="2">
    <location>
        <begin position="28"/>
        <end position="67"/>
    </location>
</feature>
<keyword evidence="5" id="KW-1185">Reference proteome</keyword>
<keyword evidence="1" id="KW-0863">Zinc-finger</keyword>